<dbReference type="FunFam" id="3.80.10.10:FF:001490">
    <property type="entry name" value="Blast:Leucine-rich repeat-containing protein 15"/>
    <property type="match status" value="1"/>
</dbReference>
<keyword evidence="4" id="KW-0325">Glycoprotein</keyword>
<dbReference type="SMART" id="SM00369">
    <property type="entry name" value="LRR_TYP"/>
    <property type="match status" value="13"/>
</dbReference>
<evidence type="ECO:0000256" key="6">
    <source>
        <dbReference type="SAM" id="SignalP"/>
    </source>
</evidence>
<evidence type="ECO:0000313" key="8">
    <source>
        <dbReference type="EMBL" id="KAI8041425.1"/>
    </source>
</evidence>
<comment type="caution">
    <text evidence="8">The sequence shown here is derived from an EMBL/GenBank/DDBJ whole genome shotgun (WGS) entry which is preliminary data.</text>
</comment>
<gene>
    <name evidence="8" type="ORF">M5D96_005684</name>
</gene>
<name>A0A9P9YQQ2_9MUSC</name>
<keyword evidence="1" id="KW-0433">Leucine-rich repeat</keyword>
<sequence>MSLGIFQLFSIILLMDPAEMITGGPPQSKDLPIQSLDEFRQKYLLPLISSDTRNCSLNACESLGIVSQLLMLINSMPNGTHSTSSDRKPLKPKANGHGNGDVASGEVSAMSHLANFDLVKRVRQIESRLRSVEQPVWHLATGSQIEWNHCTSGVCRCNPDTKSFTCWNTNLKSVPVTQVIPMNMVYIDLSRNILSTLHKDTFRGLTVLKELDISHNVLDFLPFDLFQDLDSLLVLRIQNNQLEDIDHRTFWKLRHLNILDLHKNEIGMLPESIFYHCQRLTVINMCDNKIQNFPPNLLRDQLMLEELDMSRNKITELMSGSIRFLSKLKTLDFGWNQISKIHDDFFVGLKSLRTLSLHNNRISSLSATIFNNLANLVTLDLTMNRISHIDGHAFVELSNLNELFLGQNSMSSIPADLFLNVSALTRLTLFSNNLTTLEADDFQGLSNLKILLLNNNVLKNFDASAFEPLTQLEKLRIDSNKLMFLPHGALHGLEKLVAVKLDKNPWHCDCRALYLARWIREFVLKLWDGQQPMCRGPGDLGGHEVGLLRYDDLCDGQWASMLSLSPRLPVRKHQISTPMNYTDYFNLYLKHIYNGTTDEELKEADITSVAIKKVHN</sequence>
<dbReference type="AlphaFoldDB" id="A0A9P9YQQ2"/>
<dbReference type="PANTHER" id="PTHR24366">
    <property type="entry name" value="IG(IMMUNOGLOBULIN) AND LRR(LEUCINE RICH REPEAT) DOMAINS"/>
    <property type="match status" value="1"/>
</dbReference>
<reference evidence="8" key="1">
    <citation type="journal article" date="2023" name="Genome Biol. Evol.">
        <title>Long-read-based Genome Assembly of Drosophila gunungcola Reveals Fewer Chemosensory Genes in Flower-breeding Species.</title>
        <authorList>
            <person name="Negi A."/>
            <person name="Liao B.Y."/>
            <person name="Yeh S.D."/>
        </authorList>
    </citation>
    <scope>NUCLEOTIDE SEQUENCE</scope>
    <source>
        <strain evidence="8">Sukarami</strain>
    </source>
</reference>
<dbReference type="InterPro" id="IPR003591">
    <property type="entry name" value="Leu-rich_rpt_typical-subtyp"/>
</dbReference>
<protein>
    <recommendedName>
        <fullName evidence="7">LRRCT domain-containing protein</fullName>
    </recommendedName>
</protein>
<dbReference type="SMART" id="SM00082">
    <property type="entry name" value="LRRCT"/>
    <property type="match status" value="1"/>
</dbReference>
<dbReference type="GO" id="GO:0071944">
    <property type="term" value="C:cell periphery"/>
    <property type="evidence" value="ECO:0007669"/>
    <property type="project" value="UniProtKB-ARBA"/>
</dbReference>
<evidence type="ECO:0000256" key="3">
    <source>
        <dbReference type="ARBA" id="ARBA00022737"/>
    </source>
</evidence>
<dbReference type="FunFam" id="3.80.10.10:FF:000770">
    <property type="entry name" value="Uncharacterized protein"/>
    <property type="match status" value="1"/>
</dbReference>
<dbReference type="InterPro" id="IPR001611">
    <property type="entry name" value="Leu-rich_rpt"/>
</dbReference>
<keyword evidence="9" id="KW-1185">Reference proteome</keyword>
<evidence type="ECO:0000256" key="2">
    <source>
        <dbReference type="ARBA" id="ARBA00022729"/>
    </source>
</evidence>
<dbReference type="InterPro" id="IPR032675">
    <property type="entry name" value="LRR_dom_sf"/>
</dbReference>
<dbReference type="InterPro" id="IPR000483">
    <property type="entry name" value="Cys-rich_flank_reg_C"/>
</dbReference>
<evidence type="ECO:0000256" key="4">
    <source>
        <dbReference type="ARBA" id="ARBA00023180"/>
    </source>
</evidence>
<dbReference type="Proteomes" id="UP001059596">
    <property type="component" value="Unassembled WGS sequence"/>
</dbReference>
<evidence type="ECO:0000259" key="7">
    <source>
        <dbReference type="SMART" id="SM00082"/>
    </source>
</evidence>
<proteinExistence type="predicted"/>
<evidence type="ECO:0000313" key="9">
    <source>
        <dbReference type="Proteomes" id="UP001059596"/>
    </source>
</evidence>
<evidence type="ECO:0000256" key="5">
    <source>
        <dbReference type="SAM" id="MobiDB-lite"/>
    </source>
</evidence>
<feature type="region of interest" description="Disordered" evidence="5">
    <location>
        <begin position="78"/>
        <end position="104"/>
    </location>
</feature>
<dbReference type="Pfam" id="PF13855">
    <property type="entry name" value="LRR_8"/>
    <property type="match status" value="4"/>
</dbReference>
<feature type="chain" id="PRO_5040267949" description="LRRCT domain-containing protein" evidence="6">
    <location>
        <begin position="24"/>
        <end position="616"/>
    </location>
</feature>
<dbReference type="SUPFAM" id="SSF52058">
    <property type="entry name" value="L domain-like"/>
    <property type="match status" value="1"/>
</dbReference>
<dbReference type="FunFam" id="3.80.10.10:FF:001164">
    <property type="entry name" value="GH01279p"/>
    <property type="match status" value="1"/>
</dbReference>
<dbReference type="OrthoDB" id="2013775at2759"/>
<dbReference type="PANTHER" id="PTHR24366:SF96">
    <property type="entry name" value="LEUCINE RICH REPEAT CONTAINING 53"/>
    <property type="match status" value="1"/>
</dbReference>
<dbReference type="EMBL" id="JAMKOV010000003">
    <property type="protein sequence ID" value="KAI8041425.1"/>
    <property type="molecule type" value="Genomic_DNA"/>
</dbReference>
<accession>A0A9P9YQQ2</accession>
<evidence type="ECO:0000256" key="1">
    <source>
        <dbReference type="ARBA" id="ARBA00022614"/>
    </source>
</evidence>
<keyword evidence="3" id="KW-0677">Repeat</keyword>
<dbReference type="SMART" id="SM00365">
    <property type="entry name" value="LRR_SD22"/>
    <property type="match status" value="6"/>
</dbReference>
<feature type="domain" description="LRRCT" evidence="7">
    <location>
        <begin position="504"/>
        <end position="555"/>
    </location>
</feature>
<feature type="signal peptide" evidence="6">
    <location>
        <begin position="1"/>
        <end position="23"/>
    </location>
</feature>
<dbReference type="Gene3D" id="3.80.10.10">
    <property type="entry name" value="Ribonuclease Inhibitor"/>
    <property type="match status" value="3"/>
</dbReference>
<keyword evidence="2 6" id="KW-0732">Signal</keyword>
<organism evidence="8 9">
    <name type="scientific">Drosophila gunungcola</name>
    <name type="common">fruit fly</name>
    <dbReference type="NCBI Taxonomy" id="103775"/>
    <lineage>
        <taxon>Eukaryota</taxon>
        <taxon>Metazoa</taxon>
        <taxon>Ecdysozoa</taxon>
        <taxon>Arthropoda</taxon>
        <taxon>Hexapoda</taxon>
        <taxon>Insecta</taxon>
        <taxon>Pterygota</taxon>
        <taxon>Neoptera</taxon>
        <taxon>Endopterygota</taxon>
        <taxon>Diptera</taxon>
        <taxon>Brachycera</taxon>
        <taxon>Muscomorpha</taxon>
        <taxon>Ephydroidea</taxon>
        <taxon>Drosophilidae</taxon>
        <taxon>Drosophila</taxon>
        <taxon>Sophophora</taxon>
    </lineage>
</organism>
<dbReference type="PROSITE" id="PS51450">
    <property type="entry name" value="LRR"/>
    <property type="match status" value="3"/>
</dbReference>